<reference evidence="3 4" key="1">
    <citation type="submission" date="2019-10" db="EMBL/GenBank/DDBJ databases">
        <title>Complete genome sequence of Variovorax paradoxus 5C-2.</title>
        <authorList>
            <person name="Gogoleva N.E."/>
            <person name="Balkin A.S."/>
        </authorList>
    </citation>
    <scope>NUCLEOTIDE SEQUENCE [LARGE SCALE GENOMIC DNA]</scope>
    <source>
        <strain evidence="3 4">5C-2</strain>
    </source>
</reference>
<organism evidence="3 4">
    <name type="scientific">Variovorax paradoxus</name>
    <dbReference type="NCBI Taxonomy" id="34073"/>
    <lineage>
        <taxon>Bacteria</taxon>
        <taxon>Pseudomonadati</taxon>
        <taxon>Pseudomonadota</taxon>
        <taxon>Betaproteobacteria</taxon>
        <taxon>Burkholderiales</taxon>
        <taxon>Comamonadaceae</taxon>
        <taxon>Variovorax</taxon>
    </lineage>
</organism>
<dbReference type="AlphaFoldDB" id="A0A5Q0LYJ3"/>
<dbReference type="Proteomes" id="UP000326780">
    <property type="component" value="Chromosome"/>
</dbReference>
<dbReference type="PANTHER" id="PTHR48207">
    <property type="entry name" value="SUCCINATE--HYDROXYMETHYLGLUTARATE COA-TRANSFERASE"/>
    <property type="match status" value="1"/>
</dbReference>
<dbReference type="Pfam" id="PF02515">
    <property type="entry name" value="CoA_transf_3"/>
    <property type="match status" value="1"/>
</dbReference>
<dbReference type="InterPro" id="IPR044855">
    <property type="entry name" value="CoA-Trfase_III_dom3_sf"/>
</dbReference>
<proteinExistence type="predicted"/>
<dbReference type="RefSeq" id="WP_153281345.1">
    <property type="nucleotide sequence ID" value="NZ_CP045644.1"/>
</dbReference>
<dbReference type="InterPro" id="IPR003673">
    <property type="entry name" value="CoA-Trfase_fam_III"/>
</dbReference>
<name>A0A5Q0LYJ3_VARPD</name>
<keyword evidence="1 3" id="KW-0808">Transferase</keyword>
<evidence type="ECO:0000313" key="3">
    <source>
        <dbReference type="EMBL" id="QFZ82510.1"/>
    </source>
</evidence>
<dbReference type="InterPro" id="IPR023606">
    <property type="entry name" value="CoA-Trfase_III_dom_1_sf"/>
</dbReference>
<dbReference type="InterPro" id="IPR050483">
    <property type="entry name" value="CoA-transferase_III_domain"/>
</dbReference>
<accession>A0A5Q0LYJ3</accession>
<gene>
    <name evidence="3" type="ORF">GFK26_06930</name>
</gene>
<dbReference type="SUPFAM" id="SSF89796">
    <property type="entry name" value="CoA-transferase family III (CaiB/BaiF)"/>
    <property type="match status" value="1"/>
</dbReference>
<evidence type="ECO:0000256" key="1">
    <source>
        <dbReference type="ARBA" id="ARBA00022679"/>
    </source>
</evidence>
<dbReference type="Gene3D" id="3.40.50.10540">
    <property type="entry name" value="Crotonobetainyl-coa:carnitine coa-transferase, domain 1"/>
    <property type="match status" value="1"/>
</dbReference>
<sequence length="417" mass="45037">MSSSSPSSSPDEPGAPGARGPLTGVRVVDVTTIFMGPSATQMLGDLGADVIKVEAPEGDVVRGIGAQGQQKMGPLFLGMNRNKRSIALDLKSPEGRAALLDLVRDADVLTYNVRPQAMERLGLGYDALAALNPRLLYVGMFGFSQRGRHAASAAFDDLIQAACALPQAMAMGSPDGTPRYLPITIADRSVGLYAFGVISAALYGRERTGRGQRIDVPMFETMVPQVLGDHLYNQTFVPPQGDFGYPRLLSPERRPYPTRDGHVCCLIYTDPQWRAFLAAIGQPALFDSDPRFADIRARTRHIDALYAMVGEALATRTTAECQALLAGTDIPVFPMHTFDTLLTDAHLQDIGFFSEMDHPDVGRIRQMAVPSEWSGTPPGPATPPPRLGQHSREVLREAGYDDARIDALIHNGAVRAS</sequence>
<dbReference type="EMBL" id="CP045644">
    <property type="protein sequence ID" value="QFZ82510.1"/>
    <property type="molecule type" value="Genomic_DNA"/>
</dbReference>
<feature type="region of interest" description="Disordered" evidence="2">
    <location>
        <begin position="370"/>
        <end position="389"/>
    </location>
</feature>
<dbReference type="Gene3D" id="3.30.1540.10">
    <property type="entry name" value="formyl-coa transferase, domain 3"/>
    <property type="match status" value="1"/>
</dbReference>
<feature type="region of interest" description="Disordered" evidence="2">
    <location>
        <begin position="1"/>
        <end position="22"/>
    </location>
</feature>
<feature type="compositionally biased region" description="Pro residues" evidence="2">
    <location>
        <begin position="377"/>
        <end position="386"/>
    </location>
</feature>
<evidence type="ECO:0000313" key="4">
    <source>
        <dbReference type="Proteomes" id="UP000326780"/>
    </source>
</evidence>
<feature type="compositionally biased region" description="Low complexity" evidence="2">
    <location>
        <begin position="1"/>
        <end position="10"/>
    </location>
</feature>
<dbReference type="PANTHER" id="PTHR48207:SF4">
    <property type="entry name" value="BLL6097 PROTEIN"/>
    <property type="match status" value="1"/>
</dbReference>
<evidence type="ECO:0000256" key="2">
    <source>
        <dbReference type="SAM" id="MobiDB-lite"/>
    </source>
</evidence>
<dbReference type="GO" id="GO:0008410">
    <property type="term" value="F:CoA-transferase activity"/>
    <property type="evidence" value="ECO:0007669"/>
    <property type="project" value="TreeGrafter"/>
</dbReference>
<protein>
    <submittedName>
        <fullName evidence="3">CoA transferase</fullName>
    </submittedName>
</protein>